<dbReference type="EMBL" id="CP121687">
    <property type="protein sequence ID" value="WZL71052.1"/>
    <property type="molecule type" value="Genomic_DNA"/>
</dbReference>
<protein>
    <submittedName>
        <fullName evidence="1">GDYXXLXY domain-containing protein</fullName>
    </submittedName>
</protein>
<dbReference type="Pfam" id="PF14345">
    <property type="entry name" value="GDYXXLXY"/>
    <property type="match status" value="1"/>
</dbReference>
<gene>
    <name evidence="1" type="ORF">QBE51_05880</name>
</gene>
<dbReference type="InterPro" id="IPR025833">
    <property type="entry name" value="GDYXXLXY"/>
</dbReference>
<dbReference type="RefSeq" id="WP_341878016.1">
    <property type="nucleotide sequence ID" value="NZ_CP121687.1"/>
</dbReference>
<keyword evidence="2" id="KW-1185">Reference proteome</keyword>
<accession>A0ABZ2Y6R9</accession>
<proteinExistence type="predicted"/>
<reference evidence="1 2" key="1">
    <citation type="submission" date="2023-03" db="EMBL/GenBank/DDBJ databases">
        <title>Novel Species.</title>
        <authorList>
            <person name="Ma S."/>
        </authorList>
    </citation>
    <scope>NUCLEOTIDE SEQUENCE [LARGE SCALE GENOMIC DNA]</scope>
    <source>
        <strain evidence="1 2">LIND6LT2</strain>
    </source>
</reference>
<organism evidence="1 2">
    <name type="scientific">Defluviitalea saccharophila</name>
    <dbReference type="NCBI Taxonomy" id="879970"/>
    <lineage>
        <taxon>Bacteria</taxon>
        <taxon>Bacillati</taxon>
        <taxon>Bacillota</taxon>
        <taxon>Clostridia</taxon>
        <taxon>Lachnospirales</taxon>
        <taxon>Defluviitaleaceae</taxon>
        <taxon>Defluviitalea</taxon>
    </lineage>
</organism>
<evidence type="ECO:0000313" key="1">
    <source>
        <dbReference type="EMBL" id="WZL71052.1"/>
    </source>
</evidence>
<name>A0ABZ2Y6R9_9FIRM</name>
<sequence>MKKKLLAVFIVIAVIQLAIPLSMIIRREITLSRGEVYKFQVEPVDPYDPFRGRYVDVRLKNDALIVSKDFESRPGQKVFVTLDKDQKGYAKFAGIQLEKPKQGNYFATKILYSFEDDYGKQEIHVEIPFDRYYMEEKLAPKAEQVYREEIDNAYLTIRFLKGFGVVEQLFINEMPIEDYLLTGRIKFNKIFAKTDL</sequence>
<evidence type="ECO:0000313" key="2">
    <source>
        <dbReference type="Proteomes" id="UP001486565"/>
    </source>
</evidence>
<dbReference type="Proteomes" id="UP001486565">
    <property type="component" value="Chromosome"/>
</dbReference>